<dbReference type="Proteomes" id="UP000722485">
    <property type="component" value="Unassembled WGS sequence"/>
</dbReference>
<protein>
    <submittedName>
        <fullName evidence="4">Uncharacterized protein</fullName>
    </submittedName>
</protein>
<evidence type="ECO:0000256" key="1">
    <source>
        <dbReference type="ARBA" id="ARBA00006484"/>
    </source>
</evidence>
<dbReference type="PROSITE" id="PS00061">
    <property type="entry name" value="ADH_SHORT"/>
    <property type="match status" value="1"/>
</dbReference>
<dbReference type="InterPro" id="IPR002347">
    <property type="entry name" value="SDR_fam"/>
</dbReference>
<reference evidence="4" key="1">
    <citation type="submission" date="2020-03" db="EMBL/GenBank/DDBJ databases">
        <title>Draft Genome Sequence of Cylindrodendrum hubeiense.</title>
        <authorList>
            <person name="Buettner E."/>
            <person name="Kellner H."/>
        </authorList>
    </citation>
    <scope>NUCLEOTIDE SEQUENCE</scope>
    <source>
        <strain evidence="4">IHI 201604</strain>
    </source>
</reference>
<sequence>MPFPYKTVLITGATAGIGLALAERMIKAGIFVIAVGRRSDRLNELVAKHGPEKVAAEPFDVSDLGKLPEWVENIVLNAGFQRAVDFTNPETISRSSLTSEMHTNYLSPLHTVTLFLPHLISIGKNAATPASIVLVSSGLGLIPVARCANYCATKSATHSLAWTLRSQLSAPSSPETQHIRVIEIIPPAVQTELHASQPDLVMAGQVNIGVPLEEYADETWDLMKAEEITPNDEIIIKLVRERWSAIESEKRDTFRTFEAMFRKMAAKDKDA</sequence>
<gene>
    <name evidence="4" type="ORF">G7Z17_g4537</name>
</gene>
<keyword evidence="3" id="KW-0560">Oxidoreductase</keyword>
<keyword evidence="2" id="KW-0521">NADP</keyword>
<proteinExistence type="inferred from homology"/>
<dbReference type="Pfam" id="PF00106">
    <property type="entry name" value="adh_short"/>
    <property type="match status" value="1"/>
</dbReference>
<dbReference type="Gene3D" id="3.40.50.720">
    <property type="entry name" value="NAD(P)-binding Rossmann-like Domain"/>
    <property type="match status" value="1"/>
</dbReference>
<organism evidence="4 5">
    <name type="scientific">Cylindrodendrum hubeiense</name>
    <dbReference type="NCBI Taxonomy" id="595255"/>
    <lineage>
        <taxon>Eukaryota</taxon>
        <taxon>Fungi</taxon>
        <taxon>Dikarya</taxon>
        <taxon>Ascomycota</taxon>
        <taxon>Pezizomycotina</taxon>
        <taxon>Sordariomycetes</taxon>
        <taxon>Hypocreomycetidae</taxon>
        <taxon>Hypocreales</taxon>
        <taxon>Nectriaceae</taxon>
        <taxon>Cylindrodendrum</taxon>
    </lineage>
</organism>
<dbReference type="InterPro" id="IPR020904">
    <property type="entry name" value="Sc_DH/Rdtase_CS"/>
</dbReference>
<dbReference type="SUPFAM" id="SSF51735">
    <property type="entry name" value="NAD(P)-binding Rossmann-fold domains"/>
    <property type="match status" value="1"/>
</dbReference>
<dbReference type="EMBL" id="JAANBB010000066">
    <property type="protein sequence ID" value="KAF7552132.1"/>
    <property type="molecule type" value="Genomic_DNA"/>
</dbReference>
<name>A0A9P5LH34_9HYPO</name>
<dbReference type="AlphaFoldDB" id="A0A9P5LH34"/>
<dbReference type="PANTHER" id="PTHR43669">
    <property type="entry name" value="5-KETO-D-GLUCONATE 5-REDUCTASE"/>
    <property type="match status" value="1"/>
</dbReference>
<dbReference type="OrthoDB" id="37659at2759"/>
<keyword evidence="5" id="KW-1185">Reference proteome</keyword>
<evidence type="ECO:0000256" key="3">
    <source>
        <dbReference type="ARBA" id="ARBA00023002"/>
    </source>
</evidence>
<evidence type="ECO:0000256" key="2">
    <source>
        <dbReference type="ARBA" id="ARBA00022857"/>
    </source>
</evidence>
<dbReference type="GO" id="GO:0016491">
    <property type="term" value="F:oxidoreductase activity"/>
    <property type="evidence" value="ECO:0007669"/>
    <property type="project" value="UniProtKB-KW"/>
</dbReference>
<dbReference type="PRINTS" id="PR00081">
    <property type="entry name" value="GDHRDH"/>
</dbReference>
<evidence type="ECO:0000313" key="5">
    <source>
        <dbReference type="Proteomes" id="UP000722485"/>
    </source>
</evidence>
<accession>A0A9P5LH34</accession>
<dbReference type="InterPro" id="IPR036291">
    <property type="entry name" value="NAD(P)-bd_dom_sf"/>
</dbReference>
<evidence type="ECO:0000313" key="4">
    <source>
        <dbReference type="EMBL" id="KAF7552132.1"/>
    </source>
</evidence>
<comment type="caution">
    <text evidence="4">The sequence shown here is derived from an EMBL/GenBank/DDBJ whole genome shotgun (WGS) entry which is preliminary data.</text>
</comment>
<dbReference type="PANTHER" id="PTHR43669:SF11">
    <property type="entry name" value="SHORT-CHAIN DEHYDROGENASE_OXIDOREDUCTASE"/>
    <property type="match status" value="1"/>
</dbReference>
<comment type="similarity">
    <text evidence="1">Belongs to the short-chain dehydrogenases/reductases (SDR) family.</text>
</comment>